<accession>A0A6J8BUW9</accession>
<feature type="transmembrane region" description="Helical" evidence="5">
    <location>
        <begin position="388"/>
        <end position="408"/>
    </location>
</feature>
<feature type="transmembrane region" description="Helical" evidence="5">
    <location>
        <begin position="262"/>
        <end position="284"/>
    </location>
</feature>
<feature type="transmembrane region" description="Helical" evidence="5">
    <location>
        <begin position="185"/>
        <end position="204"/>
    </location>
</feature>
<dbReference type="InterPro" id="IPR000832">
    <property type="entry name" value="GPCR_2_secretin-like"/>
</dbReference>
<dbReference type="GO" id="GO:0016020">
    <property type="term" value="C:membrane"/>
    <property type="evidence" value="ECO:0007669"/>
    <property type="project" value="UniProtKB-SubCell"/>
</dbReference>
<evidence type="ECO:0000256" key="2">
    <source>
        <dbReference type="ARBA" id="ARBA00022692"/>
    </source>
</evidence>
<feature type="transmembrane region" description="Helical" evidence="5">
    <location>
        <begin position="159"/>
        <end position="178"/>
    </location>
</feature>
<feature type="transmembrane region" description="Helical" evidence="5">
    <location>
        <begin position="358"/>
        <end position="382"/>
    </location>
</feature>
<keyword evidence="2 5" id="KW-0812">Transmembrane</keyword>
<reference evidence="7 8" key="1">
    <citation type="submission" date="2020-06" db="EMBL/GenBank/DDBJ databases">
        <authorList>
            <person name="Li R."/>
            <person name="Bekaert M."/>
        </authorList>
    </citation>
    <scope>NUCLEOTIDE SEQUENCE [LARGE SCALE GENOMIC DNA]</scope>
    <source>
        <strain evidence="8">wild</strain>
    </source>
</reference>
<protein>
    <submittedName>
        <fullName evidence="7">MTH</fullName>
    </submittedName>
</protein>
<dbReference type="InterPro" id="IPR053231">
    <property type="entry name" value="GPCR_LN-TM7"/>
</dbReference>
<dbReference type="PROSITE" id="PS50261">
    <property type="entry name" value="G_PROTEIN_RECEP_F2_4"/>
    <property type="match status" value="1"/>
</dbReference>
<keyword evidence="8" id="KW-1185">Reference proteome</keyword>
<keyword evidence="3 5" id="KW-1133">Transmembrane helix</keyword>
<dbReference type="AlphaFoldDB" id="A0A6J8BUW9"/>
<organism evidence="7 8">
    <name type="scientific">Mytilus coruscus</name>
    <name type="common">Sea mussel</name>
    <dbReference type="NCBI Taxonomy" id="42192"/>
    <lineage>
        <taxon>Eukaryota</taxon>
        <taxon>Metazoa</taxon>
        <taxon>Spiralia</taxon>
        <taxon>Lophotrochozoa</taxon>
        <taxon>Mollusca</taxon>
        <taxon>Bivalvia</taxon>
        <taxon>Autobranchia</taxon>
        <taxon>Pteriomorphia</taxon>
        <taxon>Mytilida</taxon>
        <taxon>Mytiloidea</taxon>
        <taxon>Mytilidae</taxon>
        <taxon>Mytilinae</taxon>
        <taxon>Mytilus</taxon>
    </lineage>
</organism>
<feature type="transmembrane region" description="Helical" evidence="5">
    <location>
        <begin position="216"/>
        <end position="241"/>
    </location>
</feature>
<dbReference type="Pfam" id="PF00002">
    <property type="entry name" value="7tm_2"/>
    <property type="match status" value="1"/>
</dbReference>
<dbReference type="Proteomes" id="UP000507470">
    <property type="component" value="Unassembled WGS sequence"/>
</dbReference>
<dbReference type="InterPro" id="IPR017981">
    <property type="entry name" value="GPCR_2-like_7TM"/>
</dbReference>
<gene>
    <name evidence="7" type="ORF">MCOR_22034</name>
</gene>
<dbReference type="EMBL" id="CACVKT020003886">
    <property type="protein sequence ID" value="CAC5386624.1"/>
    <property type="molecule type" value="Genomic_DNA"/>
</dbReference>
<feature type="domain" description="G-protein coupled receptors family 2 profile 2" evidence="6">
    <location>
        <begin position="153"/>
        <end position="408"/>
    </location>
</feature>
<dbReference type="OrthoDB" id="6134459at2759"/>
<evidence type="ECO:0000313" key="8">
    <source>
        <dbReference type="Proteomes" id="UP000507470"/>
    </source>
</evidence>
<feature type="transmembrane region" description="Helical" evidence="5">
    <location>
        <begin position="304"/>
        <end position="333"/>
    </location>
</feature>
<evidence type="ECO:0000256" key="4">
    <source>
        <dbReference type="ARBA" id="ARBA00023136"/>
    </source>
</evidence>
<dbReference type="GO" id="GO:0004930">
    <property type="term" value="F:G protein-coupled receptor activity"/>
    <property type="evidence" value="ECO:0007669"/>
    <property type="project" value="InterPro"/>
</dbReference>
<sequence>MSKSAKPGILQTLMDNINNVTIGSHLLLTFRHIQLCREDNDTKPHDTFHGIDIHKESLVNNLSYKTCHVCSNVCKSHSKYSETCHSIITSRSANGTGNEMIELQIHHGPELTEFIYSKISNVCQAQINCSQLTQPDKHCPRGPKHGPPRGTTWPLVEDIALLLSLLCLCFTMFIHLALPELRNLHGKNLCSFVGAMFISQMFMFHDFGIEDRDFCIAIAVILQYFWLAVFAWTSVLAFDIARTFNAYRILKTRPHQVHSRRFGIYCIAGWGIPLLLTSTSYLVTDKLFDNQNAYGRVPGCFPDFFIAIYIMGIPLFISSGFNCVCFGIIIYGIESHRKKAAFATTLRLKKRKGERFKCIFYAKLSIVCGSAWIIFFMVHFFGDMFRHMSAMLLNFQGILIFLSTVLFNRRAILAVKRRMSRQESGPQFDSGYLPTISKD</sequence>
<evidence type="ECO:0000256" key="3">
    <source>
        <dbReference type="ARBA" id="ARBA00022989"/>
    </source>
</evidence>
<name>A0A6J8BUW9_MYTCO</name>
<keyword evidence="4 5" id="KW-0472">Membrane</keyword>
<comment type="subcellular location">
    <subcellularLocation>
        <location evidence="1">Membrane</location>
        <topology evidence="1">Multi-pass membrane protein</topology>
    </subcellularLocation>
</comment>
<dbReference type="PANTHER" id="PTHR45902:SF3">
    <property type="entry name" value="G-PROTEIN COUPLED RECEPTORS FAMILY 2 PROFILE 2 DOMAIN-CONTAINING PROTEIN"/>
    <property type="match status" value="1"/>
</dbReference>
<dbReference type="Gene3D" id="1.20.1070.10">
    <property type="entry name" value="Rhodopsin 7-helix transmembrane proteins"/>
    <property type="match status" value="1"/>
</dbReference>
<evidence type="ECO:0000259" key="6">
    <source>
        <dbReference type="PROSITE" id="PS50261"/>
    </source>
</evidence>
<evidence type="ECO:0000313" key="7">
    <source>
        <dbReference type="EMBL" id="CAC5386624.1"/>
    </source>
</evidence>
<dbReference type="PANTHER" id="PTHR45902">
    <property type="entry name" value="LATROPHILIN RECEPTOR-LIKE PROTEIN A"/>
    <property type="match status" value="1"/>
</dbReference>
<evidence type="ECO:0000256" key="1">
    <source>
        <dbReference type="ARBA" id="ARBA00004141"/>
    </source>
</evidence>
<dbReference type="CDD" id="cd15039">
    <property type="entry name" value="7tmB3_Methuselah-like"/>
    <property type="match status" value="1"/>
</dbReference>
<proteinExistence type="predicted"/>
<dbReference type="GO" id="GO:0007166">
    <property type="term" value="P:cell surface receptor signaling pathway"/>
    <property type="evidence" value="ECO:0007669"/>
    <property type="project" value="InterPro"/>
</dbReference>
<evidence type="ECO:0000256" key="5">
    <source>
        <dbReference type="SAM" id="Phobius"/>
    </source>
</evidence>